<dbReference type="CDD" id="cd14066">
    <property type="entry name" value="STKc_IRAK"/>
    <property type="match status" value="1"/>
</dbReference>
<feature type="signal peptide" evidence="23">
    <location>
        <begin position="1"/>
        <end position="33"/>
    </location>
</feature>
<feature type="binding site" evidence="20">
    <location>
        <position position="645"/>
    </location>
    <ligand>
        <name>ATP</name>
        <dbReference type="ChEBI" id="CHEBI:30616"/>
    </ligand>
</feature>
<dbReference type="Gene3D" id="2.60.120.430">
    <property type="entry name" value="Galactose-binding lectin"/>
    <property type="match status" value="1"/>
</dbReference>
<dbReference type="Gramene" id="OBART09G06600.1">
    <property type="protein sequence ID" value="OBART09G06600.1"/>
    <property type="gene ID" value="OBART09G06600"/>
</dbReference>
<dbReference type="PANTHER" id="PTHR48006">
    <property type="entry name" value="LEUCINE-RICH REPEAT-CONTAINING PROTEIN DDB_G0281931-RELATED"/>
    <property type="match status" value="1"/>
</dbReference>
<keyword evidence="12" id="KW-0418">Kinase</keyword>
<reference evidence="25" key="1">
    <citation type="journal article" date="2009" name="Rice">
        <title>De Novo Next Generation Sequencing of Plant Genomes.</title>
        <authorList>
            <person name="Rounsley S."/>
            <person name="Marri P.R."/>
            <person name="Yu Y."/>
            <person name="He R."/>
            <person name="Sisneros N."/>
            <person name="Goicoechea J.L."/>
            <person name="Lee S.J."/>
            <person name="Angelova A."/>
            <person name="Kudrna D."/>
            <person name="Luo M."/>
            <person name="Affourtit J."/>
            <person name="Desany B."/>
            <person name="Knight J."/>
            <person name="Niazi F."/>
            <person name="Egholm M."/>
            <person name="Wing R.A."/>
        </authorList>
    </citation>
    <scope>NUCLEOTIDE SEQUENCE [LARGE SCALE GENOMIC DNA]</scope>
    <source>
        <strain evidence="25">cv. IRGC 105608</strain>
    </source>
</reference>
<keyword evidence="8 22" id="KW-0812">Transmembrane</keyword>
<evidence type="ECO:0000256" key="10">
    <source>
        <dbReference type="ARBA" id="ARBA00022737"/>
    </source>
</evidence>
<keyword evidence="6" id="KW-0433">Leucine-rich repeat</keyword>
<dbReference type="SMART" id="SM00220">
    <property type="entry name" value="S_TKc"/>
    <property type="match status" value="1"/>
</dbReference>
<dbReference type="Gene3D" id="3.30.200.20">
    <property type="entry name" value="Phosphorylase Kinase, domain 1"/>
    <property type="match status" value="1"/>
</dbReference>
<evidence type="ECO:0000256" key="20">
    <source>
        <dbReference type="PROSITE-ProRule" id="PRU10141"/>
    </source>
</evidence>
<feature type="domain" description="Protein kinase" evidence="24">
    <location>
        <begin position="617"/>
        <end position="899"/>
    </location>
</feature>
<evidence type="ECO:0000256" key="7">
    <source>
        <dbReference type="ARBA" id="ARBA00022679"/>
    </source>
</evidence>
<evidence type="ECO:0000256" key="12">
    <source>
        <dbReference type="ARBA" id="ARBA00022777"/>
    </source>
</evidence>
<dbReference type="Gene3D" id="3.80.10.10">
    <property type="entry name" value="Ribonuclease Inhibitor"/>
    <property type="match status" value="1"/>
</dbReference>
<dbReference type="GO" id="GO:0005886">
    <property type="term" value="C:plasma membrane"/>
    <property type="evidence" value="ECO:0007669"/>
    <property type="project" value="UniProtKB-SubCell"/>
</dbReference>
<dbReference type="GO" id="GO:0004674">
    <property type="term" value="F:protein serine/threonine kinase activity"/>
    <property type="evidence" value="ECO:0007669"/>
    <property type="project" value="UniProtKB-KW"/>
</dbReference>
<keyword evidence="16" id="KW-0675">Receptor</keyword>
<accession>A0A0D3H5M0</accession>
<keyword evidence="9 23" id="KW-0732">Signal</keyword>
<dbReference type="PANTHER" id="PTHR48006:SF68">
    <property type="entry name" value="PROTEIN KINASE DOMAIN-CONTAINING PROTEIN"/>
    <property type="match status" value="1"/>
</dbReference>
<evidence type="ECO:0000256" key="13">
    <source>
        <dbReference type="ARBA" id="ARBA00022840"/>
    </source>
</evidence>
<dbReference type="InterPro" id="IPR021720">
    <property type="entry name" value="Malectin_dom"/>
</dbReference>
<proteinExistence type="predicted"/>
<dbReference type="STRING" id="65489.A0A0D3H5M0"/>
<dbReference type="Pfam" id="PF00560">
    <property type="entry name" value="LRR_1"/>
    <property type="match status" value="2"/>
</dbReference>
<dbReference type="InterPro" id="IPR000719">
    <property type="entry name" value="Prot_kinase_dom"/>
</dbReference>
<dbReference type="Proteomes" id="UP000026960">
    <property type="component" value="Chromosome 9"/>
</dbReference>
<keyword evidence="7" id="KW-0808">Transferase</keyword>
<dbReference type="EnsemblPlants" id="OBART09G06600.1">
    <property type="protein sequence ID" value="OBART09G06600.1"/>
    <property type="gene ID" value="OBART09G06600"/>
</dbReference>
<dbReference type="InterPro" id="IPR011009">
    <property type="entry name" value="Kinase-like_dom_sf"/>
</dbReference>
<evidence type="ECO:0000313" key="25">
    <source>
        <dbReference type="EnsemblPlants" id="OBART09G06600.1"/>
    </source>
</evidence>
<dbReference type="EC" id="2.7.11.1" evidence="3"/>
<dbReference type="Pfam" id="PF11721">
    <property type="entry name" value="Malectin"/>
    <property type="match status" value="1"/>
</dbReference>
<sequence length="953" mass="104996">MPWRLVPCGRGQLFLMVLGLLLLLLGEVHHGSGARTASLPRLLQAEVRTLRRIAQKMGILRWNFSVDPCNSGGNGGFGGTVNCDCSFYNHTFCHVTNITLEGQNFTGELPPDFAEFPNLLQLDLSRSLLHGGVPDQWARMKLQGLSLMGNNLSGPFPIALTKITTLTNLSIEGNNFYGPIPSDIGHLMQMEKLRISGNNFSGRVPVFLGKLKKLGKLQIEGSLLEGPIPSEFSKLINLYDLRISDLRGGGSVFPDLRELVSMKTIILRNCSINGSIPSYIGNMDNLKHLDLSFNKLTGEIPASFANMGHVDHINMVESYSPEMSSLTNVESCLKRNFPCGSSNGKYRYSLNINCGDKEVTINGTKYEADVEPKGASLLYQSPGSNWAFSSTGNFMDNNINDDSYIATSASKLTVPNSELYAKARLSPLSLTYYGLCMHNGSYTVKLHFAEIVFTNDSTYCSLGKRRFNVFIQGRMVLEDFDIEQSAGGAAKAVIKTFTANVTNHTLEIHFYWAGRGTTGIPKRGYYGPLISAISVVPNFEVPLAVEPPQIGGSKKLSRISKAFLVAMPILAMCAALFVSIYWIKWRRKNSMHKDLRAFDLQTGSFTLRQIKVATRNFDAANKIGEGGFGSVYKGLLSDGTIIAVKQLSSRSKQGNREFVNEIGMISALQHPNLVKLYGCCTEGNQLLLVYEYMENNCLARALFGTVEQYRLSLDWPTRRKICLGIARGLAYLHEESAIRIVHRDIKASNILLDKDLSAKISDFGLAKLNDDDHTHISTRIAGTIGYMAPEYAMRGYLTDKADVYSFGVVALEIVSGKSNTSYRPKEDFVYLLDWACVLHERGNLLELVDPELGSDYSTEEALLVLNVALLCTNAAPTLRPKMSKVLSLLEGHTPLQPFLSDLSLAENSLSSSGQRRNFWQTLSDQSQSMTAAQASSSNTNESSSLDIDGSLRP</sequence>
<comment type="subcellular location">
    <subcellularLocation>
        <location evidence="1">Cell membrane</location>
        <topology evidence="1">Single-pass membrane protein</topology>
    </subcellularLocation>
    <subcellularLocation>
        <location evidence="2">Membrane</location>
        <topology evidence="2">Single-pass type I membrane protein</topology>
    </subcellularLocation>
</comment>
<evidence type="ECO:0000256" key="4">
    <source>
        <dbReference type="ARBA" id="ARBA00022527"/>
    </source>
</evidence>
<evidence type="ECO:0000256" key="19">
    <source>
        <dbReference type="ARBA" id="ARBA00048679"/>
    </source>
</evidence>
<protein>
    <recommendedName>
        <fullName evidence="3">non-specific serine/threonine protein kinase</fullName>
        <ecNumber evidence="3">2.7.11.1</ecNumber>
    </recommendedName>
</protein>
<evidence type="ECO:0000256" key="9">
    <source>
        <dbReference type="ARBA" id="ARBA00022729"/>
    </source>
</evidence>
<evidence type="ECO:0000256" key="5">
    <source>
        <dbReference type="ARBA" id="ARBA00022553"/>
    </source>
</evidence>
<evidence type="ECO:0000256" key="3">
    <source>
        <dbReference type="ARBA" id="ARBA00012513"/>
    </source>
</evidence>
<organism evidence="25">
    <name type="scientific">Oryza barthii</name>
    <dbReference type="NCBI Taxonomy" id="65489"/>
    <lineage>
        <taxon>Eukaryota</taxon>
        <taxon>Viridiplantae</taxon>
        <taxon>Streptophyta</taxon>
        <taxon>Embryophyta</taxon>
        <taxon>Tracheophyta</taxon>
        <taxon>Spermatophyta</taxon>
        <taxon>Magnoliopsida</taxon>
        <taxon>Liliopsida</taxon>
        <taxon>Poales</taxon>
        <taxon>Poaceae</taxon>
        <taxon>BOP clade</taxon>
        <taxon>Oryzoideae</taxon>
        <taxon>Oryzeae</taxon>
        <taxon>Oryzinae</taxon>
        <taxon>Oryza</taxon>
    </lineage>
</organism>
<evidence type="ECO:0000259" key="24">
    <source>
        <dbReference type="PROSITE" id="PS50011"/>
    </source>
</evidence>
<dbReference type="PROSITE" id="PS00108">
    <property type="entry name" value="PROTEIN_KINASE_ST"/>
    <property type="match status" value="1"/>
</dbReference>
<evidence type="ECO:0000313" key="26">
    <source>
        <dbReference type="Proteomes" id="UP000026960"/>
    </source>
</evidence>
<keyword evidence="4" id="KW-0723">Serine/threonine-protein kinase</keyword>
<keyword evidence="11 20" id="KW-0547">Nucleotide-binding</keyword>
<keyword evidence="17" id="KW-0325">Glycoprotein</keyword>
<comment type="catalytic activity">
    <reaction evidence="18">
        <text>L-threonyl-[protein] + ATP = O-phospho-L-threonyl-[protein] + ADP + H(+)</text>
        <dbReference type="Rhea" id="RHEA:46608"/>
        <dbReference type="Rhea" id="RHEA-COMP:11060"/>
        <dbReference type="Rhea" id="RHEA-COMP:11605"/>
        <dbReference type="ChEBI" id="CHEBI:15378"/>
        <dbReference type="ChEBI" id="CHEBI:30013"/>
        <dbReference type="ChEBI" id="CHEBI:30616"/>
        <dbReference type="ChEBI" id="CHEBI:61977"/>
        <dbReference type="ChEBI" id="CHEBI:456216"/>
        <dbReference type="EC" id="2.7.11.1"/>
    </reaction>
</comment>
<dbReference type="FunFam" id="1.10.510.10:FF:000044">
    <property type="entry name" value="Putative LRR receptor-like serine/threonine-protein kinase"/>
    <property type="match status" value="1"/>
</dbReference>
<evidence type="ECO:0000256" key="23">
    <source>
        <dbReference type="SAM" id="SignalP"/>
    </source>
</evidence>
<dbReference type="HOGENOM" id="CLU_000288_114_2_1"/>
<dbReference type="SUPFAM" id="SSF56112">
    <property type="entry name" value="Protein kinase-like (PK-like)"/>
    <property type="match status" value="1"/>
</dbReference>
<dbReference type="FunFam" id="3.80.10.10:FF:000383">
    <property type="entry name" value="Leucine-rich repeat receptor protein kinase EMS1"/>
    <property type="match status" value="1"/>
</dbReference>
<dbReference type="FunFam" id="2.60.120.430:FF:000004">
    <property type="entry name" value="Putative leucine-rich repeat receptor-like serine/threonine-protein kinase"/>
    <property type="match status" value="1"/>
</dbReference>
<keyword evidence="15 22" id="KW-0472">Membrane</keyword>
<dbReference type="InterPro" id="IPR001611">
    <property type="entry name" value="Leu-rich_rpt"/>
</dbReference>
<keyword evidence="13 20" id="KW-0067">ATP-binding</keyword>
<dbReference type="SUPFAM" id="SSF52058">
    <property type="entry name" value="L domain-like"/>
    <property type="match status" value="1"/>
</dbReference>
<evidence type="ECO:0000256" key="22">
    <source>
        <dbReference type="SAM" id="Phobius"/>
    </source>
</evidence>
<evidence type="ECO:0000256" key="17">
    <source>
        <dbReference type="ARBA" id="ARBA00023180"/>
    </source>
</evidence>
<keyword evidence="5" id="KW-0597">Phosphoprotein</keyword>
<dbReference type="InterPro" id="IPR017441">
    <property type="entry name" value="Protein_kinase_ATP_BS"/>
</dbReference>
<comment type="catalytic activity">
    <reaction evidence="19">
        <text>L-seryl-[protein] + ATP = O-phospho-L-seryl-[protein] + ADP + H(+)</text>
        <dbReference type="Rhea" id="RHEA:17989"/>
        <dbReference type="Rhea" id="RHEA-COMP:9863"/>
        <dbReference type="Rhea" id="RHEA-COMP:11604"/>
        <dbReference type="ChEBI" id="CHEBI:15378"/>
        <dbReference type="ChEBI" id="CHEBI:29999"/>
        <dbReference type="ChEBI" id="CHEBI:30616"/>
        <dbReference type="ChEBI" id="CHEBI:83421"/>
        <dbReference type="ChEBI" id="CHEBI:456216"/>
        <dbReference type="EC" id="2.7.11.1"/>
    </reaction>
</comment>
<evidence type="ECO:0000256" key="2">
    <source>
        <dbReference type="ARBA" id="ARBA00004479"/>
    </source>
</evidence>
<evidence type="ECO:0000256" key="11">
    <source>
        <dbReference type="ARBA" id="ARBA00022741"/>
    </source>
</evidence>
<keyword evidence="26" id="KW-1185">Reference proteome</keyword>
<dbReference type="PROSITE" id="PS50011">
    <property type="entry name" value="PROTEIN_KINASE_DOM"/>
    <property type="match status" value="1"/>
</dbReference>
<dbReference type="PaxDb" id="65489-OBART09G06600.1"/>
<evidence type="ECO:0000256" key="15">
    <source>
        <dbReference type="ARBA" id="ARBA00023136"/>
    </source>
</evidence>
<dbReference type="InterPro" id="IPR032675">
    <property type="entry name" value="LRR_dom_sf"/>
</dbReference>
<evidence type="ECO:0000256" key="21">
    <source>
        <dbReference type="SAM" id="MobiDB-lite"/>
    </source>
</evidence>
<dbReference type="InterPro" id="IPR051824">
    <property type="entry name" value="LRR_Rcpt-Like_S/T_Kinase"/>
</dbReference>
<feature type="compositionally biased region" description="Low complexity" evidence="21">
    <location>
        <begin position="929"/>
        <end position="944"/>
    </location>
</feature>
<dbReference type="AlphaFoldDB" id="A0A0D3H5M0"/>
<feature type="transmembrane region" description="Helical" evidence="22">
    <location>
        <begin position="562"/>
        <end position="583"/>
    </location>
</feature>
<dbReference type="GO" id="GO:0005524">
    <property type="term" value="F:ATP binding"/>
    <property type="evidence" value="ECO:0007669"/>
    <property type="project" value="UniProtKB-UniRule"/>
</dbReference>
<dbReference type="InterPro" id="IPR001245">
    <property type="entry name" value="Ser-Thr/Tyr_kinase_cat_dom"/>
</dbReference>
<dbReference type="PROSITE" id="PS00107">
    <property type="entry name" value="PROTEIN_KINASE_ATP"/>
    <property type="match status" value="1"/>
</dbReference>
<evidence type="ECO:0000256" key="1">
    <source>
        <dbReference type="ARBA" id="ARBA00004162"/>
    </source>
</evidence>
<reference evidence="25" key="2">
    <citation type="submission" date="2015-03" db="UniProtKB">
        <authorList>
            <consortium name="EnsemblPlants"/>
        </authorList>
    </citation>
    <scope>IDENTIFICATION</scope>
</reference>
<evidence type="ECO:0000256" key="16">
    <source>
        <dbReference type="ARBA" id="ARBA00023170"/>
    </source>
</evidence>
<dbReference type="eggNOG" id="ENOG502QQ5C">
    <property type="taxonomic scope" value="Eukaryota"/>
</dbReference>
<feature type="region of interest" description="Disordered" evidence="21">
    <location>
        <begin position="929"/>
        <end position="953"/>
    </location>
</feature>
<evidence type="ECO:0000256" key="6">
    <source>
        <dbReference type="ARBA" id="ARBA00022614"/>
    </source>
</evidence>
<evidence type="ECO:0000256" key="8">
    <source>
        <dbReference type="ARBA" id="ARBA00022692"/>
    </source>
</evidence>
<dbReference type="Pfam" id="PF07714">
    <property type="entry name" value="PK_Tyr_Ser-Thr"/>
    <property type="match status" value="1"/>
</dbReference>
<feature type="chain" id="PRO_5002263511" description="non-specific serine/threonine protein kinase" evidence="23">
    <location>
        <begin position="34"/>
        <end position="953"/>
    </location>
</feature>
<keyword evidence="10" id="KW-0677">Repeat</keyword>
<evidence type="ECO:0000256" key="14">
    <source>
        <dbReference type="ARBA" id="ARBA00022989"/>
    </source>
</evidence>
<dbReference type="InterPro" id="IPR008271">
    <property type="entry name" value="Ser/Thr_kinase_AS"/>
</dbReference>
<dbReference type="FunFam" id="3.30.200.20:FF:000217">
    <property type="entry name" value="probable LRR receptor-like serine/threonine-protein kinase At1g53430"/>
    <property type="match status" value="1"/>
</dbReference>
<name>A0A0D3H5M0_9ORYZ</name>
<dbReference type="Gene3D" id="1.10.510.10">
    <property type="entry name" value="Transferase(Phosphotransferase) domain 1"/>
    <property type="match status" value="1"/>
</dbReference>
<evidence type="ECO:0000256" key="18">
    <source>
        <dbReference type="ARBA" id="ARBA00047899"/>
    </source>
</evidence>
<keyword evidence="14 22" id="KW-1133">Transmembrane helix</keyword>